<dbReference type="SUPFAM" id="SSF81296">
    <property type="entry name" value="E set domains"/>
    <property type="match status" value="1"/>
</dbReference>
<dbReference type="EC" id="3.2.1.141" evidence="4 13"/>
<evidence type="ECO:0000256" key="9">
    <source>
        <dbReference type="ARBA" id="ARBA00023295"/>
    </source>
</evidence>
<dbReference type="Gene3D" id="1.10.10.760">
    <property type="entry name" value="E-set domains of sugar-utilizing enzymes"/>
    <property type="match status" value="1"/>
</dbReference>
<organism evidence="20 21">
    <name type="scientific">Rhodococcoides kroppenstedtii</name>
    <dbReference type="NCBI Taxonomy" id="293050"/>
    <lineage>
        <taxon>Bacteria</taxon>
        <taxon>Bacillati</taxon>
        <taxon>Actinomycetota</taxon>
        <taxon>Actinomycetes</taxon>
        <taxon>Mycobacteriales</taxon>
        <taxon>Nocardiaceae</taxon>
        <taxon>Rhodococcoides</taxon>
    </lineage>
</organism>
<dbReference type="InterPro" id="IPR044901">
    <property type="entry name" value="Trehalose_TreZ_E-set_sf"/>
</dbReference>
<dbReference type="InterPro" id="IPR012768">
    <property type="entry name" value="Trehalose_TreZ"/>
</dbReference>
<dbReference type="Pfam" id="PF00128">
    <property type="entry name" value="Alpha-amylase"/>
    <property type="match status" value="1"/>
</dbReference>
<dbReference type="GO" id="GO:0005992">
    <property type="term" value="P:trehalose biosynthetic process"/>
    <property type="evidence" value="ECO:0007669"/>
    <property type="project" value="UniProtKB-UniRule"/>
</dbReference>
<dbReference type="AlphaFoldDB" id="A0A1I0SFI1"/>
<feature type="domain" description="Glycosyl hydrolase family 13 catalytic" evidence="19">
    <location>
        <begin position="120"/>
        <end position="517"/>
    </location>
</feature>
<reference evidence="20 21" key="1">
    <citation type="submission" date="2016-10" db="EMBL/GenBank/DDBJ databases">
        <authorList>
            <person name="de Groot N.N."/>
        </authorList>
    </citation>
    <scope>NUCLEOTIDE SEQUENCE [LARGE SCALE GENOMIC DNA]</scope>
    <source>
        <strain evidence="20 21">DSM 44908</strain>
    </source>
</reference>
<dbReference type="EMBL" id="FOJN01000001">
    <property type="protein sequence ID" value="SFA38248.1"/>
    <property type="molecule type" value="Genomic_DNA"/>
</dbReference>
<evidence type="ECO:0000256" key="14">
    <source>
        <dbReference type="PIRNR" id="PIRNR006337"/>
    </source>
</evidence>
<sequence length="602" mass="65533">MDEPPPGYRGRMSPSPSSDTAATRTFSVWAPTPDRVRLHLDGELHDMHETGGWWSVDVPAADGARYGFVLGDDDAVIPDPRSPRQPDGVHEPSAVFDVDRTAWTDDGWTGRRLAGGVLYELHIGTFTPEGTFDAAIDKLDHLVDLGITFVEVMPVNGFNGTHNWGYDGVLWYTVHEGYGGPAGLQRFVDACHARGLAVALDVVYNHLGPSGNYLEKFGPYLAEGANSWGQTVNVAESGSDVVRRYIVDNALRWFDEFHIDALRLDAVHALADTTAVHILEQLAVETESLSAHVGRPLSLIAESDLNDPTLITPRAGGGYGLTAQWDDDVHHAVHAAVSGERQGYFGDFGSMSCLATTLSHGFFHAGTYSSFRGRIHGRPVDPRVLPASSLVAYTTTHDQVGNRAVGDRPGHYLTTGQQAVKAALILLSPFTPMLFMGEEFDASSPFQFFTSHPEPELGKATAEGRKAEFASHGWDSDDIPDPQDPATFERSKLNWSEVTEGKHAALLEIYRSLLALRAARPEFTDPWLTNVRVDHDEDERWIVVHRKRVGTPGRGTALVCNLSDAPVTVPVGGTPVLWSSETTSDRTGSSTTLPGHSFVVLT</sequence>
<dbReference type="SMART" id="SM00642">
    <property type="entry name" value="Aamy"/>
    <property type="match status" value="1"/>
</dbReference>
<evidence type="ECO:0000256" key="3">
    <source>
        <dbReference type="ARBA" id="ARBA00008061"/>
    </source>
</evidence>
<dbReference type="GO" id="GO:0033942">
    <property type="term" value="F:4-alpha-D-(1-&gt;4)-alpha-D-glucanotrehalose trehalohydrolase activity"/>
    <property type="evidence" value="ECO:0007669"/>
    <property type="project" value="UniProtKB-EC"/>
</dbReference>
<dbReference type="PIRSF" id="PIRSF006337">
    <property type="entry name" value="Trehalose_TreZ"/>
    <property type="match status" value="1"/>
</dbReference>
<comment type="subcellular location">
    <subcellularLocation>
        <location evidence="1 15">Cytoplasm</location>
    </subcellularLocation>
</comment>
<dbReference type="Gene3D" id="3.20.20.80">
    <property type="entry name" value="Glycosidases"/>
    <property type="match status" value="1"/>
</dbReference>
<dbReference type="GO" id="GO:0005737">
    <property type="term" value="C:cytoplasm"/>
    <property type="evidence" value="ECO:0007669"/>
    <property type="project" value="UniProtKB-SubCell"/>
</dbReference>
<dbReference type="UniPathway" id="UPA00299"/>
<evidence type="ECO:0000256" key="17">
    <source>
        <dbReference type="PIRSR" id="PIRSR006337-3"/>
    </source>
</evidence>
<gene>
    <name evidence="20" type="ORF">SAMN05444374_10197</name>
</gene>
<dbReference type="Proteomes" id="UP000182054">
    <property type="component" value="Unassembled WGS sequence"/>
</dbReference>
<evidence type="ECO:0000313" key="20">
    <source>
        <dbReference type="EMBL" id="SFA38248.1"/>
    </source>
</evidence>
<comment type="pathway">
    <text evidence="2 14">Glycan biosynthesis; trehalose biosynthesis.</text>
</comment>
<dbReference type="CDD" id="cd02853">
    <property type="entry name" value="E_set_MTHase_like_N"/>
    <property type="match status" value="1"/>
</dbReference>
<evidence type="ECO:0000256" key="13">
    <source>
        <dbReference type="NCBIfam" id="TIGR02402"/>
    </source>
</evidence>
<keyword evidence="6" id="KW-0963">Cytoplasm</keyword>
<evidence type="ECO:0000313" key="21">
    <source>
        <dbReference type="Proteomes" id="UP000182054"/>
    </source>
</evidence>
<dbReference type="InterPro" id="IPR013783">
    <property type="entry name" value="Ig-like_fold"/>
</dbReference>
<accession>A0A1I0SFI1</accession>
<evidence type="ECO:0000256" key="15">
    <source>
        <dbReference type="PIRSR" id="PIRSR006337-1"/>
    </source>
</evidence>
<dbReference type="CDD" id="cd11325">
    <property type="entry name" value="AmyAc_GTHase"/>
    <property type="match status" value="1"/>
</dbReference>
<keyword evidence="9 14" id="KW-0326">Glycosidase</keyword>
<evidence type="ECO:0000256" key="7">
    <source>
        <dbReference type="ARBA" id="ARBA00022801"/>
    </source>
</evidence>
<feature type="active site" description="Proton donor" evidence="15">
    <location>
        <position position="302"/>
    </location>
</feature>
<keyword evidence="7 14" id="KW-0378">Hydrolase</keyword>
<proteinExistence type="inferred from homology"/>
<dbReference type="InterPro" id="IPR014756">
    <property type="entry name" value="Ig_E-set"/>
</dbReference>
<evidence type="ECO:0000256" key="6">
    <source>
        <dbReference type="ARBA" id="ARBA00022490"/>
    </source>
</evidence>
<evidence type="ECO:0000256" key="12">
    <source>
        <dbReference type="ARBA" id="ARBA00034013"/>
    </source>
</evidence>
<dbReference type="Gene3D" id="2.60.40.10">
    <property type="entry name" value="Immunoglobulins"/>
    <property type="match status" value="1"/>
</dbReference>
<dbReference type="InterPro" id="IPR017853">
    <property type="entry name" value="GH"/>
</dbReference>
<evidence type="ECO:0000256" key="10">
    <source>
        <dbReference type="ARBA" id="ARBA00032057"/>
    </source>
</evidence>
<dbReference type="InterPro" id="IPR006047">
    <property type="entry name" value="GH13_cat_dom"/>
</dbReference>
<dbReference type="SUPFAM" id="SSF51445">
    <property type="entry name" value="(Trans)glycosidases"/>
    <property type="match status" value="1"/>
</dbReference>
<evidence type="ECO:0000259" key="19">
    <source>
        <dbReference type="SMART" id="SM00642"/>
    </source>
</evidence>
<feature type="active site" description="Nucleophile" evidence="15">
    <location>
        <position position="265"/>
    </location>
</feature>
<feature type="region of interest" description="Disordered" evidence="18">
    <location>
        <begin position="1"/>
        <end position="22"/>
    </location>
</feature>
<evidence type="ECO:0000256" key="1">
    <source>
        <dbReference type="ARBA" id="ARBA00004496"/>
    </source>
</evidence>
<evidence type="ECO:0000256" key="11">
    <source>
        <dbReference type="ARBA" id="ARBA00033284"/>
    </source>
</evidence>
<dbReference type="PANTHER" id="PTHR43651:SF11">
    <property type="entry name" value="MALTO-OLIGOSYLTREHALOSE TREHALOHYDROLASE"/>
    <property type="match status" value="1"/>
</dbReference>
<protein>
    <recommendedName>
        <fullName evidence="5 13">Malto-oligosyltrehalose trehalohydrolase</fullName>
        <shortName evidence="14">MTHase</shortName>
        <ecNumber evidence="4 13">3.2.1.141</ecNumber>
    </recommendedName>
    <alternativeName>
        <fullName evidence="11 14">4-alpha-D-((1-&gt;4)-alpha-D-glucano)trehalose trehalohydrolase</fullName>
    </alternativeName>
    <alternativeName>
        <fullName evidence="10 14">Maltooligosyl trehalose trehalohydrolase</fullName>
    </alternativeName>
</protein>
<keyword evidence="8" id="KW-0119">Carbohydrate metabolism</keyword>
<feature type="binding site" evidence="16">
    <location>
        <begin position="263"/>
        <end position="268"/>
    </location>
    <ligand>
        <name>substrate</name>
    </ligand>
</feature>
<dbReference type="PANTHER" id="PTHR43651">
    <property type="entry name" value="1,4-ALPHA-GLUCAN-BRANCHING ENZYME"/>
    <property type="match status" value="1"/>
</dbReference>
<feature type="binding site" evidence="16">
    <location>
        <begin position="397"/>
        <end position="402"/>
    </location>
    <ligand>
        <name>substrate</name>
    </ligand>
</feature>
<evidence type="ECO:0000256" key="16">
    <source>
        <dbReference type="PIRSR" id="PIRSR006337-2"/>
    </source>
</evidence>
<dbReference type="NCBIfam" id="TIGR02402">
    <property type="entry name" value="trehalose_TreZ"/>
    <property type="match status" value="1"/>
</dbReference>
<feature type="site" description="Transition state stabilizer" evidence="17">
    <location>
        <position position="398"/>
    </location>
</feature>
<evidence type="ECO:0000256" key="5">
    <source>
        <dbReference type="ARBA" id="ARBA00015938"/>
    </source>
</evidence>
<evidence type="ECO:0000256" key="8">
    <source>
        <dbReference type="ARBA" id="ARBA00023277"/>
    </source>
</evidence>
<name>A0A1I0SFI1_9NOCA</name>
<evidence type="ECO:0000256" key="2">
    <source>
        <dbReference type="ARBA" id="ARBA00005199"/>
    </source>
</evidence>
<evidence type="ECO:0000256" key="18">
    <source>
        <dbReference type="SAM" id="MobiDB-lite"/>
    </source>
</evidence>
<comment type="similarity">
    <text evidence="3 14">Belongs to the glycosyl hydrolase 13 family.</text>
</comment>
<comment type="catalytic activity">
    <reaction evidence="12 14">
        <text>hydrolysis of (1-&gt;4)-alpha-D-glucosidic linkage in 4-alpha-D-[(1-&gt;4)-alpha-D-glucanosyl]n trehalose to yield trehalose and (1-&gt;4)-alpha-D-glucan.</text>
        <dbReference type="EC" id="3.2.1.141"/>
    </reaction>
</comment>
<evidence type="ECO:0000256" key="4">
    <source>
        <dbReference type="ARBA" id="ARBA00012268"/>
    </source>
</evidence>
<feature type="binding site" evidence="16">
    <location>
        <begin position="327"/>
        <end position="331"/>
    </location>
    <ligand>
        <name>substrate</name>
    </ligand>
</feature>